<keyword evidence="1" id="KW-0472">Membrane</keyword>
<evidence type="ECO:0000259" key="2">
    <source>
        <dbReference type="Pfam" id="PF04773"/>
    </source>
</evidence>
<keyword evidence="1" id="KW-0812">Transmembrane</keyword>
<feature type="domain" description="FecR N-terminal" evidence="3">
    <location>
        <begin position="19"/>
        <end position="59"/>
    </location>
</feature>
<keyword evidence="5" id="KW-1185">Reference proteome</keyword>
<feature type="transmembrane region" description="Helical" evidence="1">
    <location>
        <begin position="99"/>
        <end position="120"/>
    </location>
</feature>
<dbReference type="EMBL" id="AP019755">
    <property type="protein sequence ID" value="BBL34139.1"/>
    <property type="molecule type" value="Genomic_DNA"/>
</dbReference>
<evidence type="ECO:0000313" key="4">
    <source>
        <dbReference type="EMBL" id="BBL34139.1"/>
    </source>
</evidence>
<name>A0A4Y1YKA5_9PROT</name>
<dbReference type="Pfam" id="PF16220">
    <property type="entry name" value="DUF4880"/>
    <property type="match status" value="1"/>
</dbReference>
<organism evidence="4 5">
    <name type="scientific">Nitrosomonas stercoris</name>
    <dbReference type="NCBI Taxonomy" id="1444684"/>
    <lineage>
        <taxon>Bacteria</taxon>
        <taxon>Pseudomonadati</taxon>
        <taxon>Pseudomonadota</taxon>
        <taxon>Betaproteobacteria</taxon>
        <taxon>Nitrosomonadales</taxon>
        <taxon>Nitrosomonadaceae</taxon>
        <taxon>Nitrosomonas</taxon>
    </lineage>
</organism>
<evidence type="ECO:0000313" key="5">
    <source>
        <dbReference type="Proteomes" id="UP000316473"/>
    </source>
</evidence>
<dbReference type="Gene3D" id="2.60.120.1440">
    <property type="match status" value="1"/>
</dbReference>
<evidence type="ECO:0000256" key="1">
    <source>
        <dbReference type="SAM" id="Phobius"/>
    </source>
</evidence>
<keyword evidence="1" id="KW-1133">Transmembrane helix</keyword>
<dbReference type="PIRSF" id="PIRSF018266">
    <property type="entry name" value="FecR"/>
    <property type="match status" value="1"/>
</dbReference>
<accession>A0A4Y1YKA5</accession>
<dbReference type="AlphaFoldDB" id="A0A4Y1YKA5"/>
<protein>
    <recommendedName>
        <fullName evidence="6">Protein FecR</fullName>
    </recommendedName>
</protein>
<dbReference type="KEGG" id="nst:Nstercoris_00368"/>
<feature type="domain" description="FecR protein" evidence="2">
    <location>
        <begin position="129"/>
        <end position="220"/>
    </location>
</feature>
<dbReference type="PANTHER" id="PTHR30273:SF2">
    <property type="entry name" value="PROTEIN FECR"/>
    <property type="match status" value="1"/>
</dbReference>
<reference evidence="4 5" key="1">
    <citation type="submission" date="2019-06" db="EMBL/GenBank/DDBJ databases">
        <title>Nitrosomonas stercoris KYUHI-S whole genome shotgun sequence.</title>
        <authorList>
            <person name="Nakagawa T."/>
            <person name="Tsuchiya Y."/>
            <person name="Takahashi R."/>
        </authorList>
    </citation>
    <scope>NUCLEOTIDE SEQUENCE [LARGE SCALE GENOMIC DNA]</scope>
    <source>
        <strain evidence="4 5">KYUHI-S</strain>
    </source>
</reference>
<evidence type="ECO:0008006" key="6">
    <source>
        <dbReference type="Google" id="ProtNLM"/>
    </source>
</evidence>
<dbReference type="Gene3D" id="3.55.50.30">
    <property type="match status" value="1"/>
</dbReference>
<dbReference type="Proteomes" id="UP000316473">
    <property type="component" value="Chromosome"/>
</dbReference>
<sequence>MNMQSRSSQKDGNVDVVEKAADWCMRIHSDECNQQDREALEQWLQENPAHAQAYDKILRVWSLSEHLAPTVSAAEPPQEDIHIDIPRIAQPPRWQWQRAAVALSLTALLLIPLGYGGWLLNWIPDEYHRYSTDQARQEITLPDGTQVEMNLNTQITYANFRNRRHVSINGNGEAFFNVAHNAGHPFEISAANGMITVTGTAFNVWKYQENVVVTVTEGSVVVSNNAFDVHLTPGMQAEYSAHDSPQSESGDLDRALAWQSGKLILDDLPLAIAIPQIARYLDQSITLNDEAVANLHIGGIYNTANLNTLINTLPQALPLTIEKRFFGGLVLSSRSQ</sequence>
<gene>
    <name evidence="4" type="ORF">Nstercoris_00368</name>
</gene>
<dbReference type="GO" id="GO:0016989">
    <property type="term" value="F:sigma factor antagonist activity"/>
    <property type="evidence" value="ECO:0007669"/>
    <property type="project" value="TreeGrafter"/>
</dbReference>
<proteinExistence type="predicted"/>
<dbReference type="InterPro" id="IPR006860">
    <property type="entry name" value="FecR"/>
</dbReference>
<dbReference type="InterPro" id="IPR032623">
    <property type="entry name" value="FecR_N"/>
</dbReference>
<dbReference type="InterPro" id="IPR012373">
    <property type="entry name" value="Ferrdict_sens_TM"/>
</dbReference>
<dbReference type="PANTHER" id="PTHR30273">
    <property type="entry name" value="PERIPLASMIC SIGNAL SENSOR AND SIGMA FACTOR ACTIVATOR FECR-RELATED"/>
    <property type="match status" value="1"/>
</dbReference>
<evidence type="ECO:0000259" key="3">
    <source>
        <dbReference type="Pfam" id="PF16220"/>
    </source>
</evidence>
<dbReference type="Pfam" id="PF04773">
    <property type="entry name" value="FecR"/>
    <property type="match status" value="1"/>
</dbReference>